<proteinExistence type="predicted"/>
<evidence type="ECO:0000256" key="2">
    <source>
        <dbReference type="ARBA" id="ARBA00025626"/>
    </source>
</evidence>
<dbReference type="InterPro" id="IPR052681">
    <property type="entry name" value="CRISPR-Cas7/Cst2/DevR"/>
</dbReference>
<dbReference type="InterPro" id="IPR010154">
    <property type="entry name" value="CRISPR-assoc_Cas7/Cst2/DevR"/>
</dbReference>
<gene>
    <name evidence="3" type="ordered locus">Ferp_1866</name>
</gene>
<organism evidence="3 4">
    <name type="scientific">Ferroglobus placidus (strain DSM 10642 / AEDII12DO)</name>
    <dbReference type="NCBI Taxonomy" id="589924"/>
    <lineage>
        <taxon>Archaea</taxon>
        <taxon>Methanobacteriati</taxon>
        <taxon>Methanobacteriota</taxon>
        <taxon>Archaeoglobi</taxon>
        <taxon>Archaeoglobales</taxon>
        <taxon>Archaeoglobaceae</taxon>
        <taxon>Ferroglobus</taxon>
    </lineage>
</organism>
<dbReference type="KEGG" id="fpl:Ferp_1866"/>
<name>D3RZU4_FERPA</name>
<dbReference type="PANTHER" id="PTHR37459:SF1">
    <property type="entry name" value="CRISPR-ASSOCIATED PROTEIN CAS7_CST2_DEVR"/>
    <property type="match status" value="1"/>
</dbReference>
<dbReference type="HOGENOM" id="CLU_054331_1_0_2"/>
<comment type="function">
    <text evidence="2">CRISPR (clustered regularly interspaced short palindromic repeat) is an adaptive immune system that provides protection against mobile genetic elements (viruses, transposable elements and conjugative plasmids). CRISPR clusters contain spacers, sequences complementary to antecedent mobile elements, and target invading nucleic acids. CRISPR clusters are transcribed and processed into CRISPR RNA (crRNA).</text>
</comment>
<reference evidence="4" key="1">
    <citation type="submission" date="2010-02" db="EMBL/GenBank/DDBJ databases">
        <title>Complete sequence of Ferroglobus placidus DSM 10642.</title>
        <authorList>
            <consortium name="US DOE Joint Genome Institute"/>
            <person name="Lucas S."/>
            <person name="Copeland A."/>
            <person name="Lapidus A."/>
            <person name="Cheng J.-F."/>
            <person name="Bruce D."/>
            <person name="Goodwin L."/>
            <person name="Pitluck S."/>
            <person name="Saunders E."/>
            <person name="Brettin T."/>
            <person name="Detter J.C."/>
            <person name="Han C."/>
            <person name="Tapia R."/>
            <person name="Larimer F."/>
            <person name="Land M."/>
            <person name="Hauser L."/>
            <person name="Kyrpides N."/>
            <person name="Ivanova N."/>
            <person name="Holmes D."/>
            <person name="Lovley D."/>
            <person name="Kyrpides N."/>
            <person name="Anderson I.J."/>
            <person name="Woyke T."/>
        </authorList>
    </citation>
    <scope>NUCLEOTIDE SEQUENCE [LARGE SCALE GENOMIC DNA]</scope>
    <source>
        <strain evidence="4">DSM 10642 / AEDII12DO</strain>
    </source>
</reference>
<dbReference type="PANTHER" id="PTHR37459">
    <property type="match status" value="1"/>
</dbReference>
<keyword evidence="4" id="KW-1185">Reference proteome</keyword>
<dbReference type="GeneID" id="8779395"/>
<sequence length="343" mass="38663">MFVRFSGRLLINVASLNTQGASGTNFIEITKVPVVLERNGELVVEEVPAISGNMLKHYHFVHLVDLLKNSKYNKNKLSEYDLRYVAYRFREKIKNETNIGNENADLNNEEDIIKKFATADIHGYLAPAIPNRRESLVKFSFAIPCEESIEKAVEISSVTQNRVVIDEKGKIEGSGEESGTAMMVFKRQYVSALYGFSSTFDAYYVGRPQSNPRQIAVQNEERKERAKLSVLAYINLLSGISGANTSRGLPALEVRELVAATSQSPIPMAKHGFYKDYIEETIKILNDFSKAFDTNVTVHVYTKDKRNINKPQDNDLLELRQYDSFVKLIESVAEEVTNGLSTE</sequence>
<keyword evidence="1" id="KW-0051">Antiviral defense</keyword>
<dbReference type="GO" id="GO:0051607">
    <property type="term" value="P:defense response to virus"/>
    <property type="evidence" value="ECO:0007669"/>
    <property type="project" value="UniProtKB-KW"/>
</dbReference>
<dbReference type="PaxDb" id="589924-Ferp_1866"/>
<evidence type="ECO:0000313" key="3">
    <source>
        <dbReference type="EMBL" id="ADC66007.1"/>
    </source>
</evidence>
<dbReference type="RefSeq" id="WP_012966346.1">
    <property type="nucleotide sequence ID" value="NC_013849.1"/>
</dbReference>
<dbReference type="NCBIfam" id="TIGR02583">
    <property type="entry name" value="DevR_archaea"/>
    <property type="match status" value="1"/>
</dbReference>
<dbReference type="AlphaFoldDB" id="D3RZU4"/>
<dbReference type="InterPro" id="IPR002764">
    <property type="entry name" value="Cas7/Cst2/DevR_sub_I-a/Apern"/>
</dbReference>
<protein>
    <submittedName>
        <fullName evidence="3">CRISPR-associated autoregulator, DevR family</fullName>
    </submittedName>
</protein>
<dbReference type="Proteomes" id="UP000002613">
    <property type="component" value="Chromosome"/>
</dbReference>
<dbReference type="OrthoDB" id="97643at2157"/>
<accession>D3RZU4</accession>
<dbReference type="EMBL" id="CP001899">
    <property type="protein sequence ID" value="ADC66007.1"/>
    <property type="molecule type" value="Genomic_DNA"/>
</dbReference>
<evidence type="ECO:0000256" key="1">
    <source>
        <dbReference type="ARBA" id="ARBA00023118"/>
    </source>
</evidence>
<dbReference type="STRING" id="589924.Ferp_1866"/>
<dbReference type="NCBIfam" id="TIGR01875">
    <property type="entry name" value="cas_MJ0381"/>
    <property type="match status" value="1"/>
</dbReference>
<evidence type="ECO:0000313" key="4">
    <source>
        <dbReference type="Proteomes" id="UP000002613"/>
    </source>
</evidence>
<dbReference type="Pfam" id="PF01905">
    <property type="entry name" value="DevR"/>
    <property type="match status" value="1"/>
</dbReference>
<dbReference type="eggNOG" id="arCOG03617">
    <property type="taxonomic scope" value="Archaea"/>
</dbReference>
<reference evidence="3 4" key="2">
    <citation type="journal article" date="2011" name="Stand. Genomic Sci.">
        <title>Complete genome sequence of Ferroglobus placidus AEDII12DO.</title>
        <authorList>
            <person name="Anderson I."/>
            <person name="Risso C."/>
            <person name="Holmes D."/>
            <person name="Lucas S."/>
            <person name="Copeland A."/>
            <person name="Lapidus A."/>
            <person name="Cheng J.F."/>
            <person name="Bruce D."/>
            <person name="Goodwin L."/>
            <person name="Pitluck S."/>
            <person name="Saunders E."/>
            <person name="Brettin T."/>
            <person name="Detter J.C."/>
            <person name="Han C."/>
            <person name="Tapia R."/>
            <person name="Larimer F."/>
            <person name="Land M."/>
            <person name="Hauser L."/>
            <person name="Woyke T."/>
            <person name="Lovley D."/>
            <person name="Kyrpides N."/>
            <person name="Ivanova N."/>
        </authorList>
    </citation>
    <scope>NUCLEOTIDE SEQUENCE [LARGE SCALE GENOMIC DNA]</scope>
    <source>
        <strain evidence="4">DSM 10642 / AEDII12DO</strain>
    </source>
</reference>